<name>A0A1F5BTF7_9BACT</name>
<proteinExistence type="inferred from homology"/>
<dbReference type="InterPro" id="IPR015422">
    <property type="entry name" value="PyrdxlP-dep_Trfase_small"/>
</dbReference>
<dbReference type="Pfam" id="PF00266">
    <property type="entry name" value="Aminotran_5"/>
    <property type="match status" value="1"/>
</dbReference>
<feature type="domain" description="Aminotransferase class V" evidence="9">
    <location>
        <begin position="21"/>
        <end position="390"/>
    </location>
</feature>
<reference evidence="10 11" key="1">
    <citation type="journal article" date="2016" name="Nat. Commun.">
        <title>Thousands of microbial genomes shed light on interconnected biogeochemical processes in an aquifer system.</title>
        <authorList>
            <person name="Anantharaman K."/>
            <person name="Brown C.T."/>
            <person name="Hug L.A."/>
            <person name="Sharon I."/>
            <person name="Castelle C.J."/>
            <person name="Probst A.J."/>
            <person name="Thomas B.C."/>
            <person name="Singh A."/>
            <person name="Wilkins M.J."/>
            <person name="Karaoz U."/>
            <person name="Brodie E.L."/>
            <person name="Williams K.H."/>
            <person name="Hubbard S.S."/>
            <person name="Banfield J.F."/>
        </authorList>
    </citation>
    <scope>NUCLEOTIDE SEQUENCE [LARGE SCALE GENOMIC DNA]</scope>
</reference>
<evidence type="ECO:0000256" key="7">
    <source>
        <dbReference type="RuleBase" id="RU004504"/>
    </source>
</evidence>
<evidence type="ECO:0000256" key="8">
    <source>
        <dbReference type="RuleBase" id="RU004506"/>
    </source>
</evidence>
<evidence type="ECO:0000256" key="5">
    <source>
        <dbReference type="ARBA" id="ARBA00022898"/>
    </source>
</evidence>
<keyword evidence="4 8" id="KW-0808">Transferase</keyword>
<dbReference type="STRING" id="1797298.A2988_00230"/>
<gene>
    <name evidence="10" type="ORF">A2988_00230</name>
</gene>
<dbReference type="GO" id="GO:0006534">
    <property type="term" value="P:cysteine metabolic process"/>
    <property type="evidence" value="ECO:0007669"/>
    <property type="project" value="UniProtKB-UniRule"/>
</dbReference>
<dbReference type="PANTHER" id="PTHR43586">
    <property type="entry name" value="CYSTEINE DESULFURASE"/>
    <property type="match status" value="1"/>
</dbReference>
<comment type="cofactor">
    <cofactor evidence="1 7">
        <name>pyridoxal 5'-phosphate</name>
        <dbReference type="ChEBI" id="CHEBI:597326"/>
    </cofactor>
</comment>
<dbReference type="AlphaFoldDB" id="A0A1F5BTF7"/>
<dbReference type="Gene3D" id="3.40.640.10">
    <property type="entry name" value="Type I PLP-dependent aspartate aminotransferase-like (Major domain)"/>
    <property type="match status" value="1"/>
</dbReference>
<evidence type="ECO:0000256" key="6">
    <source>
        <dbReference type="ARBA" id="ARBA00050776"/>
    </source>
</evidence>
<comment type="caution">
    <text evidence="10">The sequence shown here is derived from an EMBL/GenBank/DDBJ whole genome shotgun (WGS) entry which is preliminary data.</text>
</comment>
<evidence type="ECO:0000313" key="11">
    <source>
        <dbReference type="Proteomes" id="UP000176650"/>
    </source>
</evidence>
<evidence type="ECO:0000256" key="4">
    <source>
        <dbReference type="ARBA" id="ARBA00022679"/>
    </source>
</evidence>
<dbReference type="Gene3D" id="3.90.1150.10">
    <property type="entry name" value="Aspartate Aminotransferase, domain 1"/>
    <property type="match status" value="1"/>
</dbReference>
<dbReference type="InterPro" id="IPR000192">
    <property type="entry name" value="Aminotrans_V_dom"/>
</dbReference>
<dbReference type="InterPro" id="IPR020578">
    <property type="entry name" value="Aminotrans_V_PyrdxlP_BS"/>
</dbReference>
<evidence type="ECO:0000259" key="9">
    <source>
        <dbReference type="Pfam" id="PF00266"/>
    </source>
</evidence>
<dbReference type="NCBIfam" id="TIGR01979">
    <property type="entry name" value="sufS"/>
    <property type="match status" value="1"/>
</dbReference>
<dbReference type="SUPFAM" id="SSF53383">
    <property type="entry name" value="PLP-dependent transferases"/>
    <property type="match status" value="1"/>
</dbReference>
<evidence type="ECO:0000256" key="1">
    <source>
        <dbReference type="ARBA" id="ARBA00001933"/>
    </source>
</evidence>
<dbReference type="InterPro" id="IPR010970">
    <property type="entry name" value="Cys_dSase_SufS"/>
</dbReference>
<dbReference type="EMBL" id="MEYS01000002">
    <property type="protein sequence ID" value="OGD33907.1"/>
    <property type="molecule type" value="Genomic_DNA"/>
</dbReference>
<evidence type="ECO:0000256" key="2">
    <source>
        <dbReference type="ARBA" id="ARBA00010447"/>
    </source>
</evidence>
<dbReference type="InterPro" id="IPR015421">
    <property type="entry name" value="PyrdxlP-dep_Trfase_major"/>
</dbReference>
<comment type="catalytic activity">
    <reaction evidence="6 8">
        <text>(sulfur carrier)-H + L-cysteine = (sulfur carrier)-SH + L-alanine</text>
        <dbReference type="Rhea" id="RHEA:43892"/>
        <dbReference type="Rhea" id="RHEA-COMP:14737"/>
        <dbReference type="Rhea" id="RHEA-COMP:14739"/>
        <dbReference type="ChEBI" id="CHEBI:29917"/>
        <dbReference type="ChEBI" id="CHEBI:35235"/>
        <dbReference type="ChEBI" id="CHEBI:57972"/>
        <dbReference type="ChEBI" id="CHEBI:64428"/>
        <dbReference type="EC" id="2.8.1.7"/>
    </reaction>
</comment>
<dbReference type="PANTHER" id="PTHR43586:SF8">
    <property type="entry name" value="CYSTEINE DESULFURASE 1, CHLOROPLASTIC"/>
    <property type="match status" value="1"/>
</dbReference>
<dbReference type="GO" id="GO:0030170">
    <property type="term" value="F:pyridoxal phosphate binding"/>
    <property type="evidence" value="ECO:0007669"/>
    <property type="project" value="UniProtKB-UniRule"/>
</dbReference>
<accession>A0A1F5BTF7</accession>
<keyword evidence="5 8" id="KW-0663">Pyridoxal phosphate</keyword>
<dbReference type="GO" id="GO:0031071">
    <property type="term" value="F:cysteine desulfurase activity"/>
    <property type="evidence" value="ECO:0007669"/>
    <property type="project" value="UniProtKB-UniRule"/>
</dbReference>
<comment type="similarity">
    <text evidence="2 8">Belongs to the class-V pyridoxal-phosphate-dependent aminotransferase family. Csd subfamily.</text>
</comment>
<comment type="function">
    <text evidence="8">Catalyzes the removal of elemental sulfur and selenium atoms from L-cysteine, L-cystine, L-selenocysteine, and L-selenocystine to produce L-alanine.</text>
</comment>
<evidence type="ECO:0000256" key="3">
    <source>
        <dbReference type="ARBA" id="ARBA00012239"/>
    </source>
</evidence>
<organism evidence="10 11">
    <name type="scientific">Candidatus Azambacteria bacterium RIFCSPLOWO2_01_FULL_46_25</name>
    <dbReference type="NCBI Taxonomy" id="1797298"/>
    <lineage>
        <taxon>Bacteria</taxon>
        <taxon>Candidatus Azamiibacteriota</taxon>
    </lineage>
</organism>
<dbReference type="InterPro" id="IPR015424">
    <property type="entry name" value="PyrdxlP-dep_Trfase"/>
</dbReference>
<sequence>MINKNTIKKDFPIFKANPKLVYLDSAATTQKPQAVIDALVKHYENTNANIHRGIYEMSEQATKHYEEARAKIARFIGAQGARNIIFTRNTTEAVNLVAQSFARHHLKAGDEILLTVMEHHSNIVPWYLVAKEKKLKLRFVRITSDGTLDPKDLVAKATKKVKLAAFTHVSNVLGTVNPARDLVSFFHARGIPALIDGAQAVPHMSVDVSAMDCDFYAFSGHKMLAPTGIGVLYMKDKYLGSLPPFLGGGEMIRSVSETNVVFADAPAKFEAGTPAIEAAIALGAAVDYLEHIGMKNIERHEKELAQYTLEKLRQVPGVTVYGPTDMKRRSGAVAFNLKGIHPHDIASLLDEQNIAVRAGNHCAMPLHKFLGVPATCRISPYIYNTKKDIGVLYDALGDINKTMFGS</sequence>
<dbReference type="Proteomes" id="UP000176650">
    <property type="component" value="Unassembled WGS sequence"/>
</dbReference>
<evidence type="ECO:0000313" key="10">
    <source>
        <dbReference type="EMBL" id="OGD33907.1"/>
    </source>
</evidence>
<dbReference type="PROSITE" id="PS00595">
    <property type="entry name" value="AA_TRANSFER_CLASS_5"/>
    <property type="match status" value="1"/>
</dbReference>
<protein>
    <recommendedName>
        <fullName evidence="3 8">Cysteine desulfurase</fullName>
        <ecNumber evidence="3 8">2.8.1.7</ecNumber>
    </recommendedName>
</protein>
<dbReference type="EC" id="2.8.1.7" evidence="3 8"/>
<dbReference type="CDD" id="cd06453">
    <property type="entry name" value="SufS_like"/>
    <property type="match status" value="1"/>
</dbReference>